<keyword evidence="1" id="KW-0694">RNA-binding</keyword>
<dbReference type="EMBL" id="KV722544">
    <property type="protein sequence ID" value="OCH86111.1"/>
    <property type="molecule type" value="Genomic_DNA"/>
</dbReference>
<evidence type="ECO:0000259" key="2">
    <source>
        <dbReference type="PROSITE" id="PS50137"/>
    </source>
</evidence>
<dbReference type="Proteomes" id="UP000250043">
    <property type="component" value="Unassembled WGS sequence"/>
</dbReference>
<evidence type="ECO:0000256" key="1">
    <source>
        <dbReference type="PROSITE-ProRule" id="PRU00266"/>
    </source>
</evidence>
<gene>
    <name evidence="3" type="ORF">OBBRIDRAFT_738643</name>
</gene>
<evidence type="ECO:0000313" key="3">
    <source>
        <dbReference type="EMBL" id="OCH86111.1"/>
    </source>
</evidence>
<dbReference type="InterPro" id="IPR014720">
    <property type="entry name" value="dsRBD_dom"/>
</dbReference>
<proteinExistence type="predicted"/>
<organism evidence="3 4">
    <name type="scientific">Obba rivulosa</name>
    <dbReference type="NCBI Taxonomy" id="1052685"/>
    <lineage>
        <taxon>Eukaryota</taxon>
        <taxon>Fungi</taxon>
        <taxon>Dikarya</taxon>
        <taxon>Basidiomycota</taxon>
        <taxon>Agaricomycotina</taxon>
        <taxon>Agaricomycetes</taxon>
        <taxon>Polyporales</taxon>
        <taxon>Gelatoporiaceae</taxon>
        <taxon>Obba</taxon>
    </lineage>
</organism>
<dbReference type="OrthoDB" id="3246846at2759"/>
<accession>A0A8E2DGM8</accession>
<dbReference type="GO" id="GO:0003723">
    <property type="term" value="F:RNA binding"/>
    <property type="evidence" value="ECO:0007669"/>
    <property type="project" value="UniProtKB-UniRule"/>
</dbReference>
<reference evidence="3 4" key="1">
    <citation type="submission" date="2016-07" db="EMBL/GenBank/DDBJ databases">
        <title>Draft genome of the white-rot fungus Obba rivulosa 3A-2.</title>
        <authorList>
            <consortium name="DOE Joint Genome Institute"/>
            <person name="Miettinen O."/>
            <person name="Riley R."/>
            <person name="Acob R."/>
            <person name="Barry K."/>
            <person name="Cullen D."/>
            <person name="De Vries R."/>
            <person name="Hainaut M."/>
            <person name="Hatakka A."/>
            <person name="Henrissat B."/>
            <person name="Hilden K."/>
            <person name="Kuo R."/>
            <person name="Labutti K."/>
            <person name="Lipzen A."/>
            <person name="Makela M.R."/>
            <person name="Sandor L."/>
            <person name="Spatafora J.W."/>
            <person name="Grigoriev I.V."/>
            <person name="Hibbett D.S."/>
        </authorList>
    </citation>
    <scope>NUCLEOTIDE SEQUENCE [LARGE SCALE GENOMIC DNA]</scope>
    <source>
        <strain evidence="3 4">3A-2</strain>
    </source>
</reference>
<evidence type="ECO:0000313" key="4">
    <source>
        <dbReference type="Proteomes" id="UP000250043"/>
    </source>
</evidence>
<dbReference type="Pfam" id="PF00035">
    <property type="entry name" value="dsrm"/>
    <property type="match status" value="1"/>
</dbReference>
<name>A0A8E2DGM8_9APHY</name>
<dbReference type="AlphaFoldDB" id="A0A8E2DGM8"/>
<dbReference type="Gene3D" id="3.30.160.20">
    <property type="match status" value="1"/>
</dbReference>
<protein>
    <recommendedName>
        <fullName evidence="2">DRBM domain-containing protein</fullName>
    </recommendedName>
</protein>
<sequence length="87" mass="9738">MVALLSLLCDVDTRMQLNNTLQRLGWSTDSLQWSDQSSGPRHAPFWTSYVYINGTLYGQGQGANKDTSREAAAAQAYRTLAHQYNII</sequence>
<dbReference type="PROSITE" id="PS50137">
    <property type="entry name" value="DS_RBD"/>
    <property type="match status" value="1"/>
</dbReference>
<feature type="domain" description="DRBM" evidence="2">
    <location>
        <begin position="12"/>
        <end position="82"/>
    </location>
</feature>
<keyword evidence="4" id="KW-1185">Reference proteome</keyword>
<dbReference type="SUPFAM" id="SSF54768">
    <property type="entry name" value="dsRNA-binding domain-like"/>
    <property type="match status" value="1"/>
</dbReference>